<sequence length="70" mass="7833">MGSLWSKITQLFVDAFTEFLVSVVDIVIFLAILFGFTVAGWLLVFLFRVVCSAILRSRTAIHSPELSKVL</sequence>
<name>A0A0E3M447_PRRSV</name>
<evidence type="ECO:0000256" key="1">
    <source>
        <dbReference type="SAM" id="Phobius"/>
    </source>
</evidence>
<keyword evidence="1" id="KW-1133">Transmembrane helix</keyword>
<dbReference type="EMBL" id="KP889243">
    <property type="protein sequence ID" value="AKA60704.1"/>
    <property type="molecule type" value="Genomic_RNA"/>
</dbReference>
<accession>A0A0E3M447</accession>
<dbReference type="Proteomes" id="UP000099403">
    <property type="component" value="Genome"/>
</dbReference>
<dbReference type="GO" id="GO:0019031">
    <property type="term" value="C:viral envelope"/>
    <property type="evidence" value="ECO:0007669"/>
    <property type="project" value="UniProtKB-KW"/>
</dbReference>
<dbReference type="InterPro" id="IPR009775">
    <property type="entry name" value="GP2b"/>
</dbReference>
<dbReference type="Pfam" id="PF07069">
    <property type="entry name" value="PRRSV_2b"/>
    <property type="match status" value="1"/>
</dbReference>
<keyword evidence="1" id="KW-0472">Membrane</keyword>
<keyword evidence="2" id="KW-0946">Virion</keyword>
<evidence type="ECO:0000313" key="3">
    <source>
        <dbReference type="Proteomes" id="UP000099403"/>
    </source>
</evidence>
<organism evidence="2 3">
    <name type="scientific">Porcine reproductive and respiratory syndrome virus</name>
    <name type="common">PRRSV</name>
    <dbReference type="NCBI Taxonomy" id="28344"/>
    <lineage>
        <taxon>Viruses</taxon>
        <taxon>Riboviria</taxon>
        <taxon>Orthornavirae</taxon>
        <taxon>Pisuviricota</taxon>
        <taxon>Pisoniviricetes</taxon>
        <taxon>Nidovirales</taxon>
        <taxon>Arnidovirineae</taxon>
        <taxon>Arteriviridae</taxon>
        <taxon>Variarterivirinae</taxon>
        <taxon>Betaarterivirus</taxon>
        <taxon>Ampobartevirus</taxon>
        <taxon>Betaarterivirus americense</taxon>
    </lineage>
</organism>
<keyword evidence="1" id="KW-0812">Transmembrane</keyword>
<keyword evidence="2" id="KW-0261">Viral envelope protein</keyword>
<protein>
    <submittedName>
        <fullName evidence="2">GP2b envelope protein</fullName>
    </submittedName>
</protein>
<feature type="transmembrane region" description="Helical" evidence="1">
    <location>
        <begin position="20"/>
        <end position="47"/>
    </location>
</feature>
<proteinExistence type="predicted"/>
<evidence type="ECO:0000313" key="2">
    <source>
        <dbReference type="EMBL" id="AKA60704.1"/>
    </source>
</evidence>
<organismHost>
    <name type="scientific">Sus scrofa</name>
    <name type="common">Pig</name>
    <dbReference type="NCBI Taxonomy" id="9823"/>
</organismHost>
<reference evidence="2 3" key="1">
    <citation type="journal article" date="2015" name="Genome Announc.">
        <title>Complete Genome Sequence of a Pathogenic Genotype 1 Subtype 3 Porcine Reproductive and Respiratory Syndrome Virus (Strain SU1-Bel) from Pig Primary Tissue.</title>
        <authorList>
            <person name="Lu Z.H."/>
            <person name="Wilson A.D."/>
            <person name="Wang X."/>
            <person name="Frossard J.P."/>
            <person name="Stadejek T."/>
            <person name="Archibald A.L."/>
            <person name="Ait-Ali T."/>
        </authorList>
    </citation>
    <scope>NUCLEOTIDE SEQUENCE [LARGE SCALE GENOMIC DNA]</scope>
    <source>
        <strain evidence="2">SU1-Bel</strain>
    </source>
</reference>